<dbReference type="InterPro" id="IPR041698">
    <property type="entry name" value="Methyltransf_25"/>
</dbReference>
<protein>
    <submittedName>
        <fullName evidence="2">Methyltransferase</fullName>
    </submittedName>
</protein>
<gene>
    <name evidence="2" type="ORF">ARHIZOSPH14_18920</name>
</gene>
<keyword evidence="3" id="KW-1185">Reference proteome</keyword>
<evidence type="ECO:0000259" key="1">
    <source>
        <dbReference type="Pfam" id="PF13649"/>
    </source>
</evidence>
<dbReference type="AlphaFoldDB" id="A0A9W6CXU9"/>
<reference evidence="2" key="1">
    <citation type="submission" date="2022-12" db="EMBL/GenBank/DDBJ databases">
        <title>Reference genome sequencing for broad-spectrum identification of bacterial and archaeal isolates by mass spectrometry.</title>
        <authorList>
            <person name="Sekiguchi Y."/>
            <person name="Tourlousse D.M."/>
        </authorList>
    </citation>
    <scope>NUCLEOTIDE SEQUENCE</scope>
    <source>
        <strain evidence="2">14</strain>
    </source>
</reference>
<proteinExistence type="predicted"/>
<sequence length="276" mass="29247">MGHMGEAATTPAYAESFAEAADDFGVLGPQLWEPVSTATIVRTRPMPGERVLDACCGDGASALPTAELVGPEGHVDAVDAARAMIDRLVTRAGGDLPQLHPHVGDVLEWDEDGYDLVQCVLGVFFFDDPRAGARHLVELARPGGRVGLTVWAPGAIDALAEVLFEALLPHRPELADLDPDDASPVMRSAATPGALAVWMTGLGLVQVRADAVPRTLELTPELAWGFARGTGMRALFGDLGEETVEEVRTAYLAALAEREIERVDVGTLVGVGRRPE</sequence>
<dbReference type="SUPFAM" id="SSF53335">
    <property type="entry name" value="S-adenosyl-L-methionine-dependent methyltransferases"/>
    <property type="match status" value="1"/>
</dbReference>
<dbReference type="InterPro" id="IPR029063">
    <property type="entry name" value="SAM-dependent_MTases_sf"/>
</dbReference>
<dbReference type="Pfam" id="PF13649">
    <property type="entry name" value="Methyltransf_25"/>
    <property type="match status" value="1"/>
</dbReference>
<evidence type="ECO:0000313" key="2">
    <source>
        <dbReference type="EMBL" id="GLI27650.1"/>
    </source>
</evidence>
<evidence type="ECO:0000313" key="3">
    <source>
        <dbReference type="Proteomes" id="UP001144396"/>
    </source>
</evidence>
<keyword evidence="2" id="KW-0489">Methyltransferase</keyword>
<dbReference type="CDD" id="cd02440">
    <property type="entry name" value="AdoMet_MTases"/>
    <property type="match status" value="1"/>
</dbReference>
<comment type="caution">
    <text evidence="2">The sequence shown here is derived from an EMBL/GenBank/DDBJ whole genome shotgun (WGS) entry which is preliminary data.</text>
</comment>
<name>A0A9W6CXU9_9MICO</name>
<dbReference type="EMBL" id="BSDP01000001">
    <property type="protein sequence ID" value="GLI27650.1"/>
    <property type="molecule type" value="Genomic_DNA"/>
</dbReference>
<dbReference type="Proteomes" id="UP001144396">
    <property type="component" value="Unassembled WGS sequence"/>
</dbReference>
<dbReference type="Gene3D" id="3.40.50.150">
    <property type="entry name" value="Vaccinia Virus protein VP39"/>
    <property type="match status" value="1"/>
</dbReference>
<dbReference type="GO" id="GO:0032259">
    <property type="term" value="P:methylation"/>
    <property type="evidence" value="ECO:0007669"/>
    <property type="project" value="UniProtKB-KW"/>
</dbReference>
<organism evidence="2 3">
    <name type="scientific">Agromyces rhizosphaerae</name>
    <dbReference type="NCBI Taxonomy" id="88374"/>
    <lineage>
        <taxon>Bacteria</taxon>
        <taxon>Bacillati</taxon>
        <taxon>Actinomycetota</taxon>
        <taxon>Actinomycetes</taxon>
        <taxon>Micrococcales</taxon>
        <taxon>Microbacteriaceae</taxon>
        <taxon>Agromyces</taxon>
    </lineage>
</organism>
<accession>A0A9W6CXU9</accession>
<dbReference type="GO" id="GO:0008168">
    <property type="term" value="F:methyltransferase activity"/>
    <property type="evidence" value="ECO:0007669"/>
    <property type="project" value="UniProtKB-KW"/>
</dbReference>
<keyword evidence="2" id="KW-0808">Transferase</keyword>
<feature type="domain" description="Methyltransferase" evidence="1">
    <location>
        <begin position="51"/>
        <end position="144"/>
    </location>
</feature>